<keyword evidence="2" id="KW-1185">Reference proteome</keyword>
<dbReference type="RefSeq" id="WP_147295429.1">
    <property type="nucleotide sequence ID" value="NZ_LR994544.1"/>
</dbReference>
<gene>
    <name evidence="1" type="ORF">CPBF424_16830</name>
</gene>
<comment type="caution">
    <text evidence="1">The sequence shown here is derived from an EMBL/GenBank/DDBJ whole genome shotgun (WGS) entry which is preliminary data.</text>
</comment>
<accession>A0AA46C7Q7</accession>
<evidence type="ECO:0000313" key="2">
    <source>
        <dbReference type="Proteomes" id="UP000254168"/>
    </source>
</evidence>
<proteinExistence type="predicted"/>
<dbReference type="AlphaFoldDB" id="A0AA46C7Q7"/>
<reference evidence="1 2" key="1">
    <citation type="submission" date="2018-06" db="EMBL/GenBank/DDBJ databases">
        <authorList>
            <person name="Pothier F. J."/>
        </authorList>
    </citation>
    <scope>NUCLEOTIDE SEQUENCE [LARGE SCALE GENOMIC DNA]</scope>
    <source>
        <strain evidence="1 2">CPBF 424</strain>
    </source>
</reference>
<dbReference type="EMBL" id="UIHB01000002">
    <property type="protein sequence ID" value="SUZ27887.1"/>
    <property type="molecule type" value="Genomic_DNA"/>
</dbReference>
<organism evidence="1 2">
    <name type="scientific">Xanthomonas euroxanthea</name>
    <dbReference type="NCBI Taxonomy" id="2259622"/>
    <lineage>
        <taxon>Bacteria</taxon>
        <taxon>Pseudomonadati</taxon>
        <taxon>Pseudomonadota</taxon>
        <taxon>Gammaproteobacteria</taxon>
        <taxon>Lysobacterales</taxon>
        <taxon>Lysobacteraceae</taxon>
        <taxon>Xanthomonas</taxon>
    </lineage>
</organism>
<name>A0AA46C7Q7_9XANT</name>
<evidence type="ECO:0000313" key="1">
    <source>
        <dbReference type="EMBL" id="SUZ27887.1"/>
    </source>
</evidence>
<dbReference type="Proteomes" id="UP000254168">
    <property type="component" value="Unassembled WGS sequence"/>
</dbReference>
<sequence length="62" mass="6043">MSQTVQEIAKDILVAALAKTNCGIGAAGQSDAAAESIAKAYKIIHAAVKEAKGGGGSLSGSI</sequence>
<protein>
    <submittedName>
        <fullName evidence="1">Uncharacterized protein</fullName>
    </submittedName>
</protein>